<feature type="non-terminal residue" evidence="2">
    <location>
        <position position="1"/>
    </location>
</feature>
<dbReference type="InterPro" id="IPR003769">
    <property type="entry name" value="ClpS_core"/>
</dbReference>
<name>A0AA38BW97_TAXCH</name>
<dbReference type="PANTHER" id="PTHR33473">
    <property type="entry name" value="ATP-DEPENDENT CLP PROTEASE ADAPTER PROTEIN CLPS1, CHLOROPLASTIC"/>
    <property type="match status" value="1"/>
</dbReference>
<proteinExistence type="predicted"/>
<keyword evidence="3" id="KW-1185">Reference proteome</keyword>
<accession>A0AA38BW97</accession>
<reference evidence="2 3" key="1">
    <citation type="journal article" date="2021" name="Nat. Plants">
        <title>The Taxus genome provides insights into paclitaxel biosynthesis.</title>
        <authorList>
            <person name="Xiong X."/>
            <person name="Gou J."/>
            <person name="Liao Q."/>
            <person name="Li Y."/>
            <person name="Zhou Q."/>
            <person name="Bi G."/>
            <person name="Li C."/>
            <person name="Du R."/>
            <person name="Wang X."/>
            <person name="Sun T."/>
            <person name="Guo L."/>
            <person name="Liang H."/>
            <person name="Lu P."/>
            <person name="Wu Y."/>
            <person name="Zhang Z."/>
            <person name="Ro D.K."/>
            <person name="Shang Y."/>
            <person name="Huang S."/>
            <person name="Yan J."/>
        </authorList>
    </citation>
    <scope>NUCLEOTIDE SEQUENCE [LARGE SCALE GENOMIC DNA]</scope>
    <source>
        <strain evidence="2">Ta-2019</strain>
    </source>
</reference>
<evidence type="ECO:0000259" key="1">
    <source>
        <dbReference type="Pfam" id="PF02617"/>
    </source>
</evidence>
<sequence>MAAFAPLLSNGRHSNPSTLSIQISAHGQLPLKSSKPYLNLQLKGNYYNWGKKSMPVTMSIRMEVGGKKKGGGGAGLLERRELEFPKISTPTTSTPSVDAGGEIGKSWEKRRTGGGDRYKVLLLDHERHTETQVAAILPKVVPSVTSEEAKKCFREARETGESLVTVAVKEHAEFYSQMMDRCGLRSAIEPDGD</sequence>
<dbReference type="InterPro" id="IPR022935">
    <property type="entry name" value="ClpS"/>
</dbReference>
<dbReference type="AlphaFoldDB" id="A0AA38BW97"/>
<dbReference type="PANTHER" id="PTHR33473:SF13">
    <property type="entry name" value="ATP-DEPENDENT CLP PROTEASE ADAPTER PROTEIN CLPS2, CHLOROPLASTIC"/>
    <property type="match status" value="1"/>
</dbReference>
<comment type="caution">
    <text evidence="2">The sequence shown here is derived from an EMBL/GenBank/DDBJ whole genome shotgun (WGS) entry which is preliminary data.</text>
</comment>
<dbReference type="SUPFAM" id="SSF54736">
    <property type="entry name" value="ClpS-like"/>
    <property type="match status" value="1"/>
</dbReference>
<organism evidence="2 3">
    <name type="scientific">Taxus chinensis</name>
    <name type="common">Chinese yew</name>
    <name type="synonym">Taxus wallichiana var. chinensis</name>
    <dbReference type="NCBI Taxonomy" id="29808"/>
    <lineage>
        <taxon>Eukaryota</taxon>
        <taxon>Viridiplantae</taxon>
        <taxon>Streptophyta</taxon>
        <taxon>Embryophyta</taxon>
        <taxon>Tracheophyta</taxon>
        <taxon>Spermatophyta</taxon>
        <taxon>Pinopsida</taxon>
        <taxon>Pinidae</taxon>
        <taxon>Conifers II</taxon>
        <taxon>Cupressales</taxon>
        <taxon>Taxaceae</taxon>
        <taxon>Taxus</taxon>
    </lineage>
</organism>
<dbReference type="Pfam" id="PF02617">
    <property type="entry name" value="ClpS"/>
    <property type="match status" value="1"/>
</dbReference>
<dbReference type="GO" id="GO:0006508">
    <property type="term" value="P:proteolysis"/>
    <property type="evidence" value="ECO:0007669"/>
    <property type="project" value="InterPro"/>
</dbReference>
<dbReference type="Gene3D" id="3.30.1390.10">
    <property type="match status" value="1"/>
</dbReference>
<feature type="domain" description="Adaptor protein ClpS core" evidence="1">
    <location>
        <begin position="116"/>
        <end position="180"/>
    </location>
</feature>
<dbReference type="InterPro" id="IPR014719">
    <property type="entry name" value="Ribosomal_bL12_C/ClpS-like"/>
</dbReference>
<protein>
    <recommendedName>
        <fullName evidence="1">Adaptor protein ClpS core domain-containing protein</fullName>
    </recommendedName>
</protein>
<dbReference type="GO" id="GO:0030163">
    <property type="term" value="P:protein catabolic process"/>
    <property type="evidence" value="ECO:0007669"/>
    <property type="project" value="InterPro"/>
</dbReference>
<gene>
    <name evidence="2" type="ORF">KI387_032673</name>
</gene>
<dbReference type="Proteomes" id="UP000824469">
    <property type="component" value="Unassembled WGS sequence"/>
</dbReference>
<evidence type="ECO:0000313" key="3">
    <source>
        <dbReference type="Proteomes" id="UP000824469"/>
    </source>
</evidence>
<evidence type="ECO:0000313" key="2">
    <source>
        <dbReference type="EMBL" id="KAH9288556.1"/>
    </source>
</evidence>
<dbReference type="EMBL" id="JAHRHJ020003813">
    <property type="protein sequence ID" value="KAH9288556.1"/>
    <property type="molecule type" value="Genomic_DNA"/>
</dbReference>